<gene>
    <name evidence="7" type="ordered locus">BN6_28240</name>
</gene>
<protein>
    <recommendedName>
        <fullName evidence="6">Probable membrane transporter protein</fullName>
    </recommendedName>
</protein>
<dbReference type="InterPro" id="IPR002781">
    <property type="entry name" value="TM_pro_TauE-like"/>
</dbReference>
<keyword evidence="5 6" id="KW-0472">Membrane</keyword>
<keyword evidence="8" id="KW-1185">Reference proteome</keyword>
<dbReference type="KEGG" id="sesp:BN6_28240"/>
<dbReference type="GO" id="GO:0005886">
    <property type="term" value="C:plasma membrane"/>
    <property type="evidence" value="ECO:0007669"/>
    <property type="project" value="UniProtKB-SubCell"/>
</dbReference>
<organism evidence="7 8">
    <name type="scientific">Saccharothrix espanaensis (strain ATCC 51144 / DSM 44229 / JCM 9112 / NBRC 15066 / NRRL 15764)</name>
    <dbReference type="NCBI Taxonomy" id="1179773"/>
    <lineage>
        <taxon>Bacteria</taxon>
        <taxon>Bacillati</taxon>
        <taxon>Actinomycetota</taxon>
        <taxon>Actinomycetes</taxon>
        <taxon>Pseudonocardiales</taxon>
        <taxon>Pseudonocardiaceae</taxon>
        <taxon>Saccharothrix</taxon>
    </lineage>
</organism>
<dbReference type="AlphaFoldDB" id="K0JRC5"/>
<evidence type="ECO:0000313" key="8">
    <source>
        <dbReference type="Proteomes" id="UP000006281"/>
    </source>
</evidence>
<feature type="transmembrane region" description="Helical" evidence="6">
    <location>
        <begin position="226"/>
        <end position="246"/>
    </location>
</feature>
<proteinExistence type="inferred from homology"/>
<feature type="transmembrane region" description="Helical" evidence="6">
    <location>
        <begin position="292"/>
        <end position="313"/>
    </location>
</feature>
<keyword evidence="4 6" id="KW-1133">Transmembrane helix</keyword>
<feature type="transmembrane region" description="Helical" evidence="6">
    <location>
        <begin position="12"/>
        <end position="29"/>
    </location>
</feature>
<sequence length="315" mass="31512">MPIGSTSRSTWSWSASGTFLIAPTVAAESRKVRADHRMRDHLVSGGVGRVFPALLGIGLLTGLTTVVFGFGGGFVTVPVIVWADAHLGGDAARVAVATSAVVMVVNAAIATASTRRDVLRALRGRHALIGLLAVGAAAGAIAARYAPADLLRWAFVGYLVGTIADLPARPGFLRPATGPAGPGSGVIRSALGVPIGAVAAFLGVGGSVLTVPLLRRGGHPMRTATALANPLTLAIAVPSTAVFLIAGGTPGTGADHLVGLVDVTAAAALLAGAVPVILALKLRPPRIPDRAYAHVYLGLLVVVTAAMAVSNLAGG</sequence>
<dbReference type="STRING" id="1179773.BN6_28240"/>
<evidence type="ECO:0000256" key="4">
    <source>
        <dbReference type="ARBA" id="ARBA00022989"/>
    </source>
</evidence>
<evidence type="ECO:0000256" key="3">
    <source>
        <dbReference type="ARBA" id="ARBA00022692"/>
    </source>
</evidence>
<dbReference type="Proteomes" id="UP000006281">
    <property type="component" value="Chromosome"/>
</dbReference>
<dbReference type="HOGENOM" id="CLU_045498_6_1_11"/>
<keyword evidence="6" id="KW-1003">Cell membrane</keyword>
<feature type="transmembrane region" description="Helical" evidence="6">
    <location>
        <begin position="95"/>
        <end position="114"/>
    </location>
</feature>
<dbReference type="EMBL" id="HE804045">
    <property type="protein sequence ID" value="CCH30135.1"/>
    <property type="molecule type" value="Genomic_DNA"/>
</dbReference>
<keyword evidence="3 6" id="KW-0812">Transmembrane</keyword>
<dbReference type="PANTHER" id="PTHR43701">
    <property type="entry name" value="MEMBRANE TRANSPORTER PROTEIN MJ0441-RELATED"/>
    <property type="match status" value="1"/>
</dbReference>
<accession>K0JRC5</accession>
<dbReference type="PANTHER" id="PTHR43701:SF2">
    <property type="entry name" value="MEMBRANE TRANSPORTER PROTEIN YJNA-RELATED"/>
    <property type="match status" value="1"/>
</dbReference>
<dbReference type="PATRIC" id="fig|1179773.3.peg.2823"/>
<comment type="subcellular location">
    <subcellularLocation>
        <location evidence="6">Cell membrane</location>
        <topology evidence="6">Multi-pass membrane protein</topology>
    </subcellularLocation>
    <subcellularLocation>
        <location evidence="1">Membrane</location>
        <topology evidence="1">Multi-pass membrane protein</topology>
    </subcellularLocation>
</comment>
<name>K0JRC5_SACES</name>
<reference evidence="7 8" key="1">
    <citation type="journal article" date="2012" name="BMC Genomics">
        <title>Complete genome sequence of Saccharothrix espanaensis DSM 44229T and comparison to the other completely sequenced Pseudonocardiaceae.</title>
        <authorList>
            <person name="Strobel T."/>
            <person name="Al-Dilaimi A."/>
            <person name="Blom J."/>
            <person name="Gessner A."/>
            <person name="Kalinowski J."/>
            <person name="Luzhetska M."/>
            <person name="Puhler A."/>
            <person name="Szczepanowski R."/>
            <person name="Bechthold A."/>
            <person name="Ruckert C."/>
        </authorList>
    </citation>
    <scope>NUCLEOTIDE SEQUENCE [LARGE SCALE GENOMIC DNA]</scope>
    <source>
        <strain evidence="8">ATCC 51144 / DSM 44229 / JCM 9112 / NBRC 15066 / NRRL 15764</strain>
    </source>
</reference>
<dbReference type="InterPro" id="IPR051598">
    <property type="entry name" value="TSUP/Inactive_protease-like"/>
</dbReference>
<evidence type="ECO:0000256" key="6">
    <source>
        <dbReference type="RuleBase" id="RU363041"/>
    </source>
</evidence>
<dbReference type="eggNOG" id="COG0730">
    <property type="taxonomic scope" value="Bacteria"/>
</dbReference>
<dbReference type="Pfam" id="PF01925">
    <property type="entry name" value="TauE"/>
    <property type="match status" value="1"/>
</dbReference>
<feature type="transmembrane region" description="Helical" evidence="6">
    <location>
        <begin position="258"/>
        <end position="280"/>
    </location>
</feature>
<evidence type="ECO:0000313" key="7">
    <source>
        <dbReference type="EMBL" id="CCH30135.1"/>
    </source>
</evidence>
<feature type="transmembrane region" description="Helical" evidence="6">
    <location>
        <begin position="191"/>
        <end position="214"/>
    </location>
</feature>
<evidence type="ECO:0000256" key="2">
    <source>
        <dbReference type="ARBA" id="ARBA00009142"/>
    </source>
</evidence>
<evidence type="ECO:0000256" key="1">
    <source>
        <dbReference type="ARBA" id="ARBA00004141"/>
    </source>
</evidence>
<comment type="similarity">
    <text evidence="2 6">Belongs to the 4-toluene sulfonate uptake permease (TSUP) (TC 2.A.102) family.</text>
</comment>
<evidence type="ECO:0000256" key="5">
    <source>
        <dbReference type="ARBA" id="ARBA00023136"/>
    </source>
</evidence>
<dbReference type="BioCyc" id="SESP1179773:BN6_RS13705-MONOMER"/>
<feature type="transmembrane region" description="Helical" evidence="6">
    <location>
        <begin position="126"/>
        <end position="146"/>
    </location>
</feature>
<feature type="transmembrane region" description="Helical" evidence="6">
    <location>
        <begin position="50"/>
        <end position="83"/>
    </location>
</feature>